<keyword evidence="7" id="KW-0067">ATP-binding</keyword>
<gene>
    <name evidence="13" type="ORF">BKA21_003414</name>
    <name evidence="12" type="ORF">Col01nite_20870</name>
</gene>
<keyword evidence="6 13" id="KW-0418">Kinase</keyword>
<dbReference type="Pfam" id="PF02518">
    <property type="entry name" value="HATPase_c"/>
    <property type="match status" value="1"/>
</dbReference>
<dbReference type="SMART" id="SM00387">
    <property type="entry name" value="HATPase_c"/>
    <property type="match status" value="1"/>
</dbReference>
<evidence type="ECO:0000256" key="3">
    <source>
        <dbReference type="ARBA" id="ARBA00022553"/>
    </source>
</evidence>
<reference evidence="12 15" key="2">
    <citation type="submission" date="2021-01" db="EMBL/GenBank/DDBJ databases">
        <title>Whole genome shotgun sequence of Cellulomonas oligotrophica NBRC 109435.</title>
        <authorList>
            <person name="Komaki H."/>
            <person name="Tamura T."/>
        </authorList>
    </citation>
    <scope>NUCLEOTIDE SEQUENCE [LARGE SCALE GENOMIC DNA]</scope>
    <source>
        <strain evidence="12 15">NBRC 109435</strain>
    </source>
</reference>
<evidence type="ECO:0000256" key="8">
    <source>
        <dbReference type="ARBA" id="ARBA00023012"/>
    </source>
</evidence>
<evidence type="ECO:0000313" key="15">
    <source>
        <dbReference type="Proteomes" id="UP000618382"/>
    </source>
</evidence>
<comment type="catalytic activity">
    <reaction evidence="1">
        <text>ATP + protein L-histidine = ADP + protein N-phospho-L-histidine.</text>
        <dbReference type="EC" id="2.7.13.3"/>
    </reaction>
</comment>
<dbReference type="RefSeq" id="WP_140460176.1">
    <property type="nucleotide sequence ID" value="NZ_BAABFI010000013.1"/>
</dbReference>
<feature type="transmembrane region" description="Helical" evidence="10">
    <location>
        <begin position="82"/>
        <end position="102"/>
    </location>
</feature>
<feature type="transmembrane region" description="Helical" evidence="10">
    <location>
        <begin position="114"/>
        <end position="143"/>
    </location>
</feature>
<evidence type="ECO:0000256" key="7">
    <source>
        <dbReference type="ARBA" id="ARBA00022840"/>
    </source>
</evidence>
<proteinExistence type="predicted"/>
<evidence type="ECO:0000256" key="6">
    <source>
        <dbReference type="ARBA" id="ARBA00022777"/>
    </source>
</evidence>
<dbReference type="InterPro" id="IPR055558">
    <property type="entry name" value="DUF7134"/>
</dbReference>
<keyword evidence="10" id="KW-1133">Transmembrane helix</keyword>
<keyword evidence="10" id="KW-0472">Membrane</keyword>
<dbReference type="PANTHER" id="PTHR24421:SF10">
    <property type="entry name" value="NITRATE_NITRITE SENSOR PROTEIN NARQ"/>
    <property type="match status" value="1"/>
</dbReference>
<evidence type="ECO:0000256" key="1">
    <source>
        <dbReference type="ARBA" id="ARBA00000085"/>
    </source>
</evidence>
<dbReference type="Gene3D" id="1.20.5.1930">
    <property type="match status" value="1"/>
</dbReference>
<dbReference type="EMBL" id="BONN01000005">
    <property type="protein sequence ID" value="GIG32928.1"/>
    <property type="molecule type" value="Genomic_DNA"/>
</dbReference>
<evidence type="ECO:0000313" key="12">
    <source>
        <dbReference type="EMBL" id="GIG32928.1"/>
    </source>
</evidence>
<organism evidence="13 14">
    <name type="scientific">Cellulomonas oligotrophica</name>
    <dbReference type="NCBI Taxonomy" id="931536"/>
    <lineage>
        <taxon>Bacteria</taxon>
        <taxon>Bacillati</taxon>
        <taxon>Actinomycetota</taxon>
        <taxon>Actinomycetes</taxon>
        <taxon>Micrococcales</taxon>
        <taxon>Cellulomonadaceae</taxon>
        <taxon>Cellulomonas</taxon>
    </lineage>
</organism>
<feature type="transmembrane region" description="Helical" evidence="10">
    <location>
        <begin position="150"/>
        <end position="169"/>
    </location>
</feature>
<dbReference type="EMBL" id="JACCBK010000001">
    <property type="protein sequence ID" value="NYD87865.1"/>
    <property type="molecule type" value="Genomic_DNA"/>
</dbReference>
<evidence type="ECO:0000256" key="4">
    <source>
        <dbReference type="ARBA" id="ARBA00022679"/>
    </source>
</evidence>
<dbReference type="Pfam" id="PF23539">
    <property type="entry name" value="DUF7134"/>
    <property type="match status" value="1"/>
</dbReference>
<keyword evidence="10" id="KW-0812">Transmembrane</keyword>
<dbReference type="Proteomes" id="UP000577956">
    <property type="component" value="Unassembled WGS sequence"/>
</dbReference>
<keyword evidence="5" id="KW-0547">Nucleotide-binding</keyword>
<evidence type="ECO:0000256" key="9">
    <source>
        <dbReference type="SAM" id="MobiDB-lite"/>
    </source>
</evidence>
<dbReference type="AlphaFoldDB" id="A0A7Y9FIC0"/>
<name>A0A7Y9FIC0_9CELL</name>
<dbReference type="InterPro" id="IPR011712">
    <property type="entry name" value="Sig_transdc_His_kin_sub3_dim/P"/>
</dbReference>
<protein>
    <recommendedName>
        <fullName evidence="2">histidine kinase</fullName>
        <ecNumber evidence="2">2.7.13.3</ecNumber>
    </recommendedName>
</protein>
<dbReference type="GO" id="GO:0005524">
    <property type="term" value="F:ATP binding"/>
    <property type="evidence" value="ECO:0007669"/>
    <property type="project" value="UniProtKB-KW"/>
</dbReference>
<keyword evidence="4" id="KW-0808">Transferase</keyword>
<dbReference type="Gene3D" id="3.30.565.10">
    <property type="entry name" value="Histidine kinase-like ATPase, C-terminal domain"/>
    <property type="match status" value="1"/>
</dbReference>
<feature type="transmembrane region" description="Helical" evidence="10">
    <location>
        <begin position="199"/>
        <end position="219"/>
    </location>
</feature>
<dbReference type="GO" id="GO:0046983">
    <property type="term" value="F:protein dimerization activity"/>
    <property type="evidence" value="ECO:0007669"/>
    <property type="project" value="InterPro"/>
</dbReference>
<dbReference type="Proteomes" id="UP000618382">
    <property type="component" value="Unassembled WGS sequence"/>
</dbReference>
<dbReference type="InterPro" id="IPR050482">
    <property type="entry name" value="Sensor_HK_TwoCompSys"/>
</dbReference>
<feature type="domain" description="Histidine kinase/HSP90-like ATPase" evidence="11">
    <location>
        <begin position="361"/>
        <end position="455"/>
    </location>
</feature>
<comment type="caution">
    <text evidence="13">The sequence shown here is derived from an EMBL/GenBank/DDBJ whole genome shotgun (WGS) entry which is preliminary data.</text>
</comment>
<keyword evidence="8" id="KW-0902">Two-component regulatory system</keyword>
<dbReference type="GO" id="GO:0016020">
    <property type="term" value="C:membrane"/>
    <property type="evidence" value="ECO:0007669"/>
    <property type="project" value="InterPro"/>
</dbReference>
<evidence type="ECO:0000313" key="14">
    <source>
        <dbReference type="Proteomes" id="UP000577956"/>
    </source>
</evidence>
<reference evidence="13 14" key="1">
    <citation type="submission" date="2020-07" db="EMBL/GenBank/DDBJ databases">
        <title>Sequencing the genomes of 1000 actinobacteria strains.</title>
        <authorList>
            <person name="Klenk H.-P."/>
        </authorList>
    </citation>
    <scope>NUCLEOTIDE SEQUENCE [LARGE SCALE GENOMIC DNA]</scope>
    <source>
        <strain evidence="13 14">DSM 24482</strain>
    </source>
</reference>
<evidence type="ECO:0000256" key="10">
    <source>
        <dbReference type="SAM" id="Phobius"/>
    </source>
</evidence>
<dbReference type="PANTHER" id="PTHR24421">
    <property type="entry name" value="NITRATE/NITRITE SENSOR PROTEIN NARX-RELATED"/>
    <property type="match status" value="1"/>
</dbReference>
<sequence length="480" mass="50016">MTPDPPTPGDDARPAGAGVVPGVFTELQARRLGPLRRFLVRHPRVMDAVVVVVFLVLALLSVLTTTGMVLDSGLLADDDRAVGLLLACGVGTSVLAAAALVWRRAAPVVVTAALAVLAVASLLVSGTLGALDLALACGLYAVAASRPPRTAWLTFGGTMLVVAGAGWVWERTDLTNPDITVISPEDPGGVTPVLSTTPWQSHVLSTTGLLVVLLIALSIGTSVRNRRLHVADLVERTNALARDRDQQARLARAAERTRIAREMHDVVAHSITVMVALSDGASAALTRSPDAARTALDELSSTGRGALADMRRVLGVLDGHDAPLEPQPGQDDLGGVVERFRAAGLPVHARGLGTPLPEETTFRLAVHRIVAEALTNALRHAPGTTRVLVDLRRTDRAVEVEVVDEGTSLPVADAGGAGRGLIGMRERAAVYGGTVDAGPTVRGGWRVHVTLPCDAPTHPDDRPTAGTDPGPAPDPEEIPA</sequence>
<dbReference type="InterPro" id="IPR003594">
    <property type="entry name" value="HATPase_dom"/>
</dbReference>
<evidence type="ECO:0000256" key="2">
    <source>
        <dbReference type="ARBA" id="ARBA00012438"/>
    </source>
</evidence>
<dbReference type="CDD" id="cd16917">
    <property type="entry name" value="HATPase_UhpB-NarQ-NarX-like"/>
    <property type="match status" value="1"/>
</dbReference>
<accession>A0A7Y9FIC0</accession>
<keyword evidence="3" id="KW-0597">Phosphoprotein</keyword>
<dbReference type="SUPFAM" id="SSF55874">
    <property type="entry name" value="ATPase domain of HSP90 chaperone/DNA topoisomerase II/histidine kinase"/>
    <property type="match status" value="1"/>
</dbReference>
<evidence type="ECO:0000313" key="13">
    <source>
        <dbReference type="EMBL" id="NYD87865.1"/>
    </source>
</evidence>
<dbReference type="GO" id="GO:0000155">
    <property type="term" value="F:phosphorelay sensor kinase activity"/>
    <property type="evidence" value="ECO:0007669"/>
    <property type="project" value="InterPro"/>
</dbReference>
<dbReference type="Pfam" id="PF07730">
    <property type="entry name" value="HisKA_3"/>
    <property type="match status" value="1"/>
</dbReference>
<feature type="region of interest" description="Disordered" evidence="9">
    <location>
        <begin position="452"/>
        <end position="480"/>
    </location>
</feature>
<evidence type="ECO:0000259" key="11">
    <source>
        <dbReference type="SMART" id="SM00387"/>
    </source>
</evidence>
<evidence type="ECO:0000256" key="5">
    <source>
        <dbReference type="ARBA" id="ARBA00022741"/>
    </source>
</evidence>
<feature type="transmembrane region" description="Helical" evidence="10">
    <location>
        <begin position="48"/>
        <end position="70"/>
    </location>
</feature>
<dbReference type="InterPro" id="IPR036890">
    <property type="entry name" value="HATPase_C_sf"/>
</dbReference>
<dbReference type="EC" id="2.7.13.3" evidence="2"/>
<keyword evidence="15" id="KW-1185">Reference proteome</keyword>